<reference evidence="1 2" key="1">
    <citation type="submission" date="2014-03" db="EMBL/GenBank/DDBJ databases">
        <title>Bradyrhizobium valentinum sp. nov., isolated from effective nodules of Lupinus mariae-josephae, a lupine endemic of basic-lime soils in Eastern Spain.</title>
        <authorList>
            <person name="Duran D."/>
            <person name="Rey L."/>
            <person name="Navarro A."/>
            <person name="Busquets A."/>
            <person name="Imperial J."/>
            <person name="Ruiz-Argueso T."/>
        </authorList>
    </citation>
    <scope>NUCLEOTIDE SEQUENCE [LARGE SCALE GENOMIC DNA]</scope>
    <source>
        <strain evidence="1 2">PAC68</strain>
    </source>
</reference>
<evidence type="ECO:0000313" key="2">
    <source>
        <dbReference type="Proteomes" id="UP000050863"/>
    </source>
</evidence>
<accession>A0A0R3LU55</accession>
<protein>
    <submittedName>
        <fullName evidence="1">Uncharacterized protein</fullName>
    </submittedName>
</protein>
<comment type="caution">
    <text evidence="1">The sequence shown here is derived from an EMBL/GenBank/DDBJ whole genome shotgun (WGS) entry which is preliminary data.</text>
</comment>
<dbReference type="AlphaFoldDB" id="A0A0R3LU55"/>
<dbReference type="Proteomes" id="UP000050863">
    <property type="component" value="Unassembled WGS sequence"/>
</dbReference>
<keyword evidence="2" id="KW-1185">Reference proteome</keyword>
<name>A0A0R3LU55_9BRAD</name>
<dbReference type="EMBL" id="LLXZ01000046">
    <property type="protein sequence ID" value="KRR11460.1"/>
    <property type="molecule type" value="Genomic_DNA"/>
</dbReference>
<evidence type="ECO:0000313" key="1">
    <source>
        <dbReference type="EMBL" id="KRR11460.1"/>
    </source>
</evidence>
<organism evidence="1 2">
    <name type="scientific">Bradyrhizobium jicamae</name>
    <dbReference type="NCBI Taxonomy" id="280332"/>
    <lineage>
        <taxon>Bacteria</taxon>
        <taxon>Pseudomonadati</taxon>
        <taxon>Pseudomonadota</taxon>
        <taxon>Alphaproteobacteria</taxon>
        <taxon>Hyphomicrobiales</taxon>
        <taxon>Nitrobacteraceae</taxon>
        <taxon>Bradyrhizobium</taxon>
    </lineage>
</organism>
<dbReference type="STRING" id="280332.CQ12_21825"/>
<sequence length="84" mass="9034">MGAAAALAVMTAPSTAQQVMSEPGYCAFFYPNANCQNKGPGNPYTGDAWLRLNQGYSHGYYLPNSGQTVGVARSRARRSVTRMQ</sequence>
<proteinExistence type="predicted"/>
<gene>
    <name evidence="1" type="ORF">CQ12_21825</name>
</gene>